<accession>A0A1I4SY64</accession>
<protein>
    <submittedName>
        <fullName evidence="1">Uncharacterized protein</fullName>
    </submittedName>
</protein>
<keyword evidence="2" id="KW-1185">Reference proteome</keyword>
<name>A0A1I4SY64_ECTMO</name>
<proteinExistence type="predicted"/>
<dbReference type="Gene3D" id="2.60.40.10">
    <property type="entry name" value="Immunoglobulins"/>
    <property type="match status" value="2"/>
</dbReference>
<organism evidence="1 2">
    <name type="scientific">Ectothiorhodospira mobilis</name>
    <dbReference type="NCBI Taxonomy" id="195064"/>
    <lineage>
        <taxon>Bacteria</taxon>
        <taxon>Pseudomonadati</taxon>
        <taxon>Pseudomonadota</taxon>
        <taxon>Gammaproteobacteria</taxon>
        <taxon>Chromatiales</taxon>
        <taxon>Ectothiorhodospiraceae</taxon>
        <taxon>Ectothiorhodospira</taxon>
    </lineage>
</organism>
<dbReference type="Pfam" id="PF05345">
    <property type="entry name" value="He_PIG"/>
    <property type="match status" value="1"/>
</dbReference>
<dbReference type="EMBL" id="FOUO01000024">
    <property type="protein sequence ID" value="SFM69347.1"/>
    <property type="molecule type" value="Genomic_DNA"/>
</dbReference>
<dbReference type="Proteomes" id="UP000199556">
    <property type="component" value="Unassembled WGS sequence"/>
</dbReference>
<gene>
    <name evidence="1" type="ORF">SAMN05421721_12419</name>
</gene>
<sequence>MLTACGGGDSDTWYQDQAYRVAFETARDTLAANPLNLQPCLRLDCYHTVQVNVRVTDDSGHAAPTGTPVTLTVRDVSRGYITTLDDPETEDINEFLQAMGSTVEETGGDGVATFFFTSSENPGDVVLSASVNPESGGTVSGNQTLTVGSMQGTGRPAQTVLYWYEDYLFPAEMGAPSTSQVTPLLLDEALGYVQDPEDGVNNIRAEIFTGTDSGEYLVAQGADGSSNQGTTVTTASQDGRARISVKAGNTTGFIGIRVTTDRADNNVDNGIDQPVQDAASIAVVTSVTGSPLNILTEETLPEGTMNELYFVLLEASGGTVPYTWRRTQGSLPTGLTLDETGVIHGTPSEAGNDCFILEVEDSQSPVKDTVQGRFCIQITEEAN</sequence>
<dbReference type="AlphaFoldDB" id="A0A1I4SY64"/>
<evidence type="ECO:0000313" key="1">
    <source>
        <dbReference type="EMBL" id="SFM69347.1"/>
    </source>
</evidence>
<dbReference type="RefSeq" id="WP_090487638.1">
    <property type="nucleotide sequence ID" value="NZ_FOUO01000024.1"/>
</dbReference>
<evidence type="ECO:0000313" key="2">
    <source>
        <dbReference type="Proteomes" id="UP000199556"/>
    </source>
</evidence>
<dbReference type="OrthoDB" id="5793936at2"/>
<dbReference type="STRING" id="195064.SAMN05421721_12419"/>
<dbReference type="InterPro" id="IPR013783">
    <property type="entry name" value="Ig-like_fold"/>
</dbReference>
<reference evidence="1 2" key="1">
    <citation type="submission" date="2016-10" db="EMBL/GenBank/DDBJ databases">
        <authorList>
            <person name="de Groot N.N."/>
        </authorList>
    </citation>
    <scope>NUCLEOTIDE SEQUENCE [LARGE SCALE GENOMIC DNA]</scope>
    <source>
        <strain evidence="1 2">DSM 4180</strain>
    </source>
</reference>